<evidence type="ECO:0000313" key="4">
    <source>
        <dbReference type="Proteomes" id="UP001057481"/>
    </source>
</evidence>
<organism evidence="3 4">
    <name type="scientific">Periweissella beninensis</name>
    <dbReference type="NCBI Taxonomy" id="504936"/>
    <lineage>
        <taxon>Bacteria</taxon>
        <taxon>Bacillati</taxon>
        <taxon>Bacillota</taxon>
        <taxon>Bacilli</taxon>
        <taxon>Lactobacillales</taxon>
        <taxon>Lactobacillaceae</taxon>
        <taxon>Periweissella</taxon>
    </lineage>
</organism>
<protein>
    <submittedName>
        <fullName evidence="3">EAL domain-containing protein</fullName>
    </submittedName>
</protein>
<dbReference type="SMART" id="SM00052">
    <property type="entry name" value="EAL"/>
    <property type="match status" value="1"/>
</dbReference>
<gene>
    <name evidence="3" type="ORF">KAK10_02720</name>
</gene>
<evidence type="ECO:0000313" key="3">
    <source>
        <dbReference type="EMBL" id="MCM2436845.1"/>
    </source>
</evidence>
<feature type="transmembrane region" description="Helical" evidence="1">
    <location>
        <begin position="6"/>
        <end position="30"/>
    </location>
</feature>
<dbReference type="PROSITE" id="PS50883">
    <property type="entry name" value="EAL"/>
    <property type="match status" value="1"/>
</dbReference>
<dbReference type="SUPFAM" id="SSF141868">
    <property type="entry name" value="EAL domain-like"/>
    <property type="match status" value="1"/>
</dbReference>
<evidence type="ECO:0000256" key="1">
    <source>
        <dbReference type="SAM" id="Phobius"/>
    </source>
</evidence>
<dbReference type="Proteomes" id="UP001057481">
    <property type="component" value="Unassembled WGS sequence"/>
</dbReference>
<reference evidence="3" key="1">
    <citation type="submission" date="2021-04" db="EMBL/GenBank/DDBJ databases">
        <title>Taxonomic assessment of Weissella genus.</title>
        <authorList>
            <person name="Fanelli F."/>
            <person name="Chieffi D."/>
            <person name="Dell'Aquila A."/>
            <person name="Gyu-Sung C."/>
            <person name="Franz C.M.A.P."/>
            <person name="Fusco V."/>
        </authorList>
    </citation>
    <scope>NUCLEOTIDE SEQUENCE</scope>
    <source>
        <strain evidence="3">LMG 25373</strain>
    </source>
</reference>
<dbReference type="InterPro" id="IPR001633">
    <property type="entry name" value="EAL_dom"/>
</dbReference>
<keyword evidence="1" id="KW-1133">Transmembrane helix</keyword>
<keyword evidence="1" id="KW-0812">Transmembrane</keyword>
<keyword evidence="1" id="KW-0472">Membrane</keyword>
<dbReference type="RefSeq" id="WP_250966292.1">
    <property type="nucleotide sequence ID" value="NZ_JAGMVS010000039.1"/>
</dbReference>
<dbReference type="Pfam" id="PF00563">
    <property type="entry name" value="EAL"/>
    <property type="match status" value="1"/>
</dbReference>
<dbReference type="InterPro" id="IPR035919">
    <property type="entry name" value="EAL_sf"/>
</dbReference>
<feature type="domain" description="EAL" evidence="2">
    <location>
        <begin position="27"/>
        <end position="266"/>
    </location>
</feature>
<name>A0ABT0VGD5_9LACO</name>
<sequence length="266" mass="31095">MFIGNVINILMVILGIIFVIACSGSMLYYWRKRITKVDIIDDENILLRYFVQPQFNNFGDLIGYECLIREKNDKNEWKLPIDFNHLSLKKSIILLEDILDKLPNNAVNISINLQYSQLISANFRYFMRWAIAKVSTRNLIIECSVDELVKNIKLERNIKLGKEYGMQLAINNLNSSYGSLAKIEWLLPEIDILKVSIKYFKKANEDDWLDLNLGFWTKFAKQKNIRLILVGIETAEDKDLAEKLRINLRQGYFFGKPIDVYDLNNI</sequence>
<keyword evidence="4" id="KW-1185">Reference proteome</keyword>
<evidence type="ECO:0000259" key="2">
    <source>
        <dbReference type="PROSITE" id="PS50883"/>
    </source>
</evidence>
<dbReference type="Gene3D" id="3.20.20.450">
    <property type="entry name" value="EAL domain"/>
    <property type="match status" value="1"/>
</dbReference>
<dbReference type="EMBL" id="JAGMVS010000039">
    <property type="protein sequence ID" value="MCM2436845.1"/>
    <property type="molecule type" value="Genomic_DNA"/>
</dbReference>
<proteinExistence type="predicted"/>
<accession>A0ABT0VGD5</accession>
<comment type="caution">
    <text evidence="3">The sequence shown here is derived from an EMBL/GenBank/DDBJ whole genome shotgun (WGS) entry which is preliminary data.</text>
</comment>